<gene>
    <name evidence="2" type="ORF">TCLT_LOCUS5756</name>
</gene>
<reference evidence="4" key="1">
    <citation type="submission" date="2017-02" db="UniProtKB">
        <authorList>
            <consortium name="WormBaseParasite"/>
        </authorList>
    </citation>
    <scope>IDENTIFICATION</scope>
</reference>
<evidence type="ECO:0000313" key="2">
    <source>
        <dbReference type="EMBL" id="VDN03039.1"/>
    </source>
</evidence>
<evidence type="ECO:0000256" key="1">
    <source>
        <dbReference type="SAM" id="MobiDB-lite"/>
    </source>
</evidence>
<reference evidence="2 3" key="2">
    <citation type="submission" date="2018-11" db="EMBL/GenBank/DDBJ databases">
        <authorList>
            <consortium name="Pathogen Informatics"/>
        </authorList>
    </citation>
    <scope>NUCLEOTIDE SEQUENCE [LARGE SCALE GENOMIC DNA]</scope>
</reference>
<name>A0A0N5CZ64_THECL</name>
<evidence type="ECO:0000313" key="3">
    <source>
        <dbReference type="Proteomes" id="UP000276776"/>
    </source>
</evidence>
<keyword evidence="3" id="KW-1185">Reference proteome</keyword>
<feature type="region of interest" description="Disordered" evidence="1">
    <location>
        <begin position="344"/>
        <end position="371"/>
    </location>
</feature>
<dbReference type="WBParaSite" id="TCLT_0000576701-mRNA-1">
    <property type="protein sequence ID" value="TCLT_0000576701-mRNA-1"/>
    <property type="gene ID" value="TCLT_0000576701"/>
</dbReference>
<feature type="region of interest" description="Disordered" evidence="1">
    <location>
        <begin position="84"/>
        <end position="126"/>
    </location>
</feature>
<organism evidence="4">
    <name type="scientific">Thelazia callipaeda</name>
    <name type="common">Oriental eyeworm</name>
    <name type="synonym">Parasitic nematode</name>
    <dbReference type="NCBI Taxonomy" id="103827"/>
    <lineage>
        <taxon>Eukaryota</taxon>
        <taxon>Metazoa</taxon>
        <taxon>Ecdysozoa</taxon>
        <taxon>Nematoda</taxon>
        <taxon>Chromadorea</taxon>
        <taxon>Rhabditida</taxon>
        <taxon>Spirurina</taxon>
        <taxon>Spiruromorpha</taxon>
        <taxon>Thelazioidea</taxon>
        <taxon>Thelaziidae</taxon>
        <taxon>Thelazia</taxon>
    </lineage>
</organism>
<feature type="region of interest" description="Disordered" evidence="1">
    <location>
        <begin position="467"/>
        <end position="493"/>
    </location>
</feature>
<accession>A0A0N5CZ64</accession>
<feature type="compositionally biased region" description="Basic and acidic residues" evidence="1">
    <location>
        <begin position="483"/>
        <end position="493"/>
    </location>
</feature>
<dbReference type="EMBL" id="UYYF01004361">
    <property type="protein sequence ID" value="VDN03039.1"/>
    <property type="molecule type" value="Genomic_DNA"/>
</dbReference>
<feature type="compositionally biased region" description="Polar residues" evidence="1">
    <location>
        <begin position="98"/>
        <end position="114"/>
    </location>
</feature>
<dbReference type="STRING" id="103827.A0A0N5CZ64"/>
<dbReference type="Proteomes" id="UP000276776">
    <property type="component" value="Unassembled WGS sequence"/>
</dbReference>
<protein>
    <submittedName>
        <fullName evidence="4">HECT-type E3 ubiquitin transferase</fullName>
    </submittedName>
</protein>
<dbReference type="AlphaFoldDB" id="A0A0N5CZ64"/>
<dbReference type="OrthoDB" id="21085at2759"/>
<sequence length="513" mass="56677">MVKLFSRNLKFLLHPPSSSFYFWTSDLAHQENKLQAVEGHLSSESSDVKFFCKKRLSLLSKHYVSTNGADTHLLKSVDEKHVNNSSSLAQDKDMVQERTCSTRTTSSQGSSATANDAGEKTSASVSRSLLRHTFRAENSSTSAAVKHTDSNKIIADREGEVAGLAQCRIFTPLDQRRITSSQSAFALSSTSSLSTQGVHQDSMHSDISVANCSFSKRNRFTEHLNQQFPAPLLRTFKPGRSIIDIVDQEKMQKLTSANYCLPANSKPVVKPKPLGLRRERSDLTDVYGSHIVAHYSEHGTSADITNGNNDGNSIRRALVPPSACLDENVLRKCLEELKRKRQDGMALTSEEGSGAHQQFSQRNHRREANESDLGSVNIVLRARSGESYRTDQRRLSVPDLVDLQHLSSNSVGSGVTATAKALTSKFGRNPGTGELQTINEGLVSPLVRCKQYVKDVQKNDVANDWCSAGFSQKPSPPHKKLPKQAEQKSVRNDNLRSVEQMFSRKLVTLSSSF</sequence>
<evidence type="ECO:0000313" key="4">
    <source>
        <dbReference type="WBParaSite" id="TCLT_0000576701-mRNA-1"/>
    </source>
</evidence>
<dbReference type="OMA" id="NDWRTGS"/>
<proteinExistence type="predicted"/>